<evidence type="ECO:0000313" key="2">
    <source>
        <dbReference type="EMBL" id="KAK5131839.1"/>
    </source>
</evidence>
<dbReference type="SUPFAM" id="SSF51735">
    <property type="entry name" value="NAD(P)-binding Rossmann-fold domains"/>
    <property type="match status" value="1"/>
</dbReference>
<sequence>IGVAICRNLAAKGCSLVLNHTSDSSTQRTAELAAQTRRDARHPRRRRPGGHGLGDGARALMASARDRLAHPTTGAFTLDIQYSSTTRAWRTTRPLAAVDVARLYDVKRARPAAARPVQTALPHLPHDRSGRIVNVTSGQRRQRRPGLCAPGQSVYGGTKAARRARGPASSAGRCTVNPGPVATDTYRGTSADFQAQMSACTKNAPLARGREGGRGCRRVCAERRGCGRPGPPTIPYRDCRRRRHAAYRGCPGGARAAWVCANGGFKSST</sequence>
<keyword evidence="3" id="KW-1185">Reference proteome</keyword>
<feature type="region of interest" description="Disordered" evidence="1">
    <location>
        <begin position="137"/>
        <end position="176"/>
    </location>
</feature>
<dbReference type="Proteomes" id="UP001357485">
    <property type="component" value="Unassembled WGS sequence"/>
</dbReference>
<feature type="compositionally biased region" description="Basic residues" evidence="1">
    <location>
        <begin position="39"/>
        <end position="49"/>
    </location>
</feature>
<accession>A0ABR0KUS6</accession>
<reference evidence="2 3" key="1">
    <citation type="submission" date="2023-08" db="EMBL/GenBank/DDBJ databases">
        <title>Black Yeasts Isolated from many extreme environments.</title>
        <authorList>
            <person name="Coleine C."/>
            <person name="Stajich J.E."/>
            <person name="Selbmann L."/>
        </authorList>
    </citation>
    <scope>NUCLEOTIDE SEQUENCE [LARGE SCALE GENOMIC DNA]</scope>
    <source>
        <strain evidence="2 3">CCFEE 536</strain>
    </source>
</reference>
<evidence type="ECO:0000313" key="3">
    <source>
        <dbReference type="Proteomes" id="UP001357485"/>
    </source>
</evidence>
<gene>
    <name evidence="2" type="ORF">LTR16_000355</name>
</gene>
<evidence type="ECO:0000256" key="1">
    <source>
        <dbReference type="SAM" id="MobiDB-lite"/>
    </source>
</evidence>
<protein>
    <submittedName>
        <fullName evidence="2">Uncharacterized protein</fullName>
    </submittedName>
</protein>
<organism evidence="2 3">
    <name type="scientific">Cryomyces antarcticus</name>
    <dbReference type="NCBI Taxonomy" id="329879"/>
    <lineage>
        <taxon>Eukaryota</taxon>
        <taxon>Fungi</taxon>
        <taxon>Dikarya</taxon>
        <taxon>Ascomycota</taxon>
        <taxon>Pezizomycotina</taxon>
        <taxon>Dothideomycetes</taxon>
        <taxon>Dothideomycetes incertae sedis</taxon>
        <taxon>Cryomyces</taxon>
    </lineage>
</organism>
<name>A0ABR0KUS6_9PEZI</name>
<proteinExistence type="predicted"/>
<feature type="non-terminal residue" evidence="2">
    <location>
        <position position="1"/>
    </location>
</feature>
<dbReference type="EMBL" id="JAVRRA010024625">
    <property type="protein sequence ID" value="KAK5131839.1"/>
    <property type="molecule type" value="Genomic_DNA"/>
</dbReference>
<comment type="caution">
    <text evidence="2">The sequence shown here is derived from an EMBL/GenBank/DDBJ whole genome shotgun (WGS) entry which is preliminary data.</text>
</comment>
<feature type="region of interest" description="Disordered" evidence="1">
    <location>
        <begin position="21"/>
        <end position="56"/>
    </location>
</feature>
<dbReference type="InterPro" id="IPR036291">
    <property type="entry name" value="NAD(P)-bd_dom_sf"/>
</dbReference>
<dbReference type="Gene3D" id="3.40.50.720">
    <property type="entry name" value="NAD(P)-binding Rossmann-like Domain"/>
    <property type="match status" value="1"/>
</dbReference>